<reference evidence="3 4" key="1">
    <citation type="submission" date="2009-11" db="EMBL/GenBank/DDBJ databases">
        <title>Annotation of Allomyces macrogynus ATCC 38327.</title>
        <authorList>
            <consortium name="The Broad Institute Genome Sequencing Platform"/>
            <person name="Russ C."/>
            <person name="Cuomo C."/>
            <person name="Burger G."/>
            <person name="Gray M.W."/>
            <person name="Holland P.W.H."/>
            <person name="King N."/>
            <person name="Lang F.B.F."/>
            <person name="Roger A.J."/>
            <person name="Ruiz-Trillo I."/>
            <person name="Young S.K."/>
            <person name="Zeng Q."/>
            <person name="Gargeya S."/>
            <person name="Fitzgerald M."/>
            <person name="Haas B."/>
            <person name="Abouelleil A."/>
            <person name="Alvarado L."/>
            <person name="Arachchi H.M."/>
            <person name="Berlin A."/>
            <person name="Chapman S.B."/>
            <person name="Gearin G."/>
            <person name="Goldberg J."/>
            <person name="Griggs A."/>
            <person name="Gujja S."/>
            <person name="Hansen M."/>
            <person name="Heiman D."/>
            <person name="Howarth C."/>
            <person name="Larimer J."/>
            <person name="Lui A."/>
            <person name="MacDonald P.J.P."/>
            <person name="McCowen C."/>
            <person name="Montmayeur A."/>
            <person name="Murphy C."/>
            <person name="Neiman D."/>
            <person name="Pearson M."/>
            <person name="Priest M."/>
            <person name="Roberts A."/>
            <person name="Saif S."/>
            <person name="Shea T."/>
            <person name="Sisk P."/>
            <person name="Stolte C."/>
            <person name="Sykes S."/>
            <person name="Wortman J."/>
            <person name="Nusbaum C."/>
            <person name="Birren B."/>
        </authorList>
    </citation>
    <scope>NUCLEOTIDE SEQUENCE [LARGE SCALE GENOMIC DNA]</scope>
    <source>
        <strain evidence="3 4">ATCC 38327</strain>
    </source>
</reference>
<proteinExistence type="predicted"/>
<dbReference type="AlphaFoldDB" id="A0A0L0SL70"/>
<evidence type="ECO:0000256" key="1">
    <source>
        <dbReference type="SAM" id="MobiDB-lite"/>
    </source>
</evidence>
<feature type="domain" description="BTB" evidence="2">
    <location>
        <begin position="176"/>
        <end position="252"/>
    </location>
</feature>
<dbReference type="EMBL" id="GG745342">
    <property type="protein sequence ID" value="KNE63311.1"/>
    <property type="molecule type" value="Genomic_DNA"/>
</dbReference>
<protein>
    <recommendedName>
        <fullName evidence="2">BTB domain-containing protein</fullName>
    </recommendedName>
</protein>
<dbReference type="Pfam" id="PF00651">
    <property type="entry name" value="BTB"/>
    <property type="match status" value="1"/>
</dbReference>
<dbReference type="InterPro" id="IPR000210">
    <property type="entry name" value="BTB/POZ_dom"/>
</dbReference>
<evidence type="ECO:0000313" key="4">
    <source>
        <dbReference type="Proteomes" id="UP000054350"/>
    </source>
</evidence>
<dbReference type="STRING" id="578462.A0A0L0SL70"/>
<dbReference type="SUPFAM" id="SSF54695">
    <property type="entry name" value="POZ domain"/>
    <property type="match status" value="1"/>
</dbReference>
<name>A0A0L0SL70_ALLM3</name>
<evidence type="ECO:0000259" key="2">
    <source>
        <dbReference type="PROSITE" id="PS50097"/>
    </source>
</evidence>
<dbReference type="PROSITE" id="PS50097">
    <property type="entry name" value="BTB"/>
    <property type="match status" value="1"/>
</dbReference>
<keyword evidence="4" id="KW-1185">Reference proteome</keyword>
<feature type="region of interest" description="Disordered" evidence="1">
    <location>
        <begin position="24"/>
        <end position="81"/>
    </location>
</feature>
<feature type="compositionally biased region" description="Basic and acidic residues" evidence="1">
    <location>
        <begin position="61"/>
        <end position="70"/>
    </location>
</feature>
<dbReference type="Proteomes" id="UP000054350">
    <property type="component" value="Unassembled WGS sequence"/>
</dbReference>
<sequence length="513" mass="55515">MAQACAANLRVSAACRCIAADPCGRPSSSAPPPTPSPVDRLPPTHHLPDSPRSTLVTRRTASKDAPDAARRGASASPIEPDTTLHVTTTALESASIDCHRALLDPARLHALVDRDLANDVANADLATHLDLQVNVLHQNLAHLRGVIESFYAGSGQSESDPLQTTLQHLLDAHPWTDCTLVLEDATGQVMADAAVHKFIVAARVPYFETLLYAGFAEAGRSTIKLPLDVFGSPTVFENVVSFIYLARLKHAPDSALQLFDLFRCANFLGLDSLEAHTIAEIRLLLHGFQCHCTHCCSTLPSALLFADRMSVTALYDALVDAVSAAPLVFWTSLEFATSPTKIRDDVLLAYVARAEHDGTTLLQGIQTLDEVLETLLGRARSAAYLSLGTAVARARDVLVKQLPPNVPAILATIDRPPAMDVNARFETLARYLVPQLTDRNAVPLALALFTFVETHRNDDPNAAYRPTATDLAATAVDFVVKRWLNLSFAPPRGVYPGSDAWRAFSRPRRARAA</sequence>
<dbReference type="SMART" id="SM00225">
    <property type="entry name" value="BTB"/>
    <property type="match status" value="1"/>
</dbReference>
<accession>A0A0L0SL70</accession>
<organism evidence="3 4">
    <name type="scientific">Allomyces macrogynus (strain ATCC 38327)</name>
    <name type="common">Allomyces javanicus var. macrogynus</name>
    <dbReference type="NCBI Taxonomy" id="578462"/>
    <lineage>
        <taxon>Eukaryota</taxon>
        <taxon>Fungi</taxon>
        <taxon>Fungi incertae sedis</taxon>
        <taxon>Blastocladiomycota</taxon>
        <taxon>Blastocladiomycetes</taxon>
        <taxon>Blastocladiales</taxon>
        <taxon>Blastocladiaceae</taxon>
        <taxon>Allomyces</taxon>
    </lineage>
</organism>
<dbReference type="Gene3D" id="3.30.710.10">
    <property type="entry name" value="Potassium Channel Kv1.1, Chain A"/>
    <property type="match status" value="1"/>
</dbReference>
<dbReference type="VEuPathDB" id="FungiDB:AMAG_08450"/>
<gene>
    <name evidence="3" type="ORF">AMAG_08450</name>
</gene>
<evidence type="ECO:0000313" key="3">
    <source>
        <dbReference type="EMBL" id="KNE63311.1"/>
    </source>
</evidence>
<dbReference type="InterPro" id="IPR011333">
    <property type="entry name" value="SKP1/BTB/POZ_sf"/>
</dbReference>
<reference evidence="4" key="2">
    <citation type="submission" date="2009-11" db="EMBL/GenBank/DDBJ databases">
        <title>The Genome Sequence of Allomyces macrogynus strain ATCC 38327.</title>
        <authorList>
            <consortium name="The Broad Institute Genome Sequencing Platform"/>
            <person name="Russ C."/>
            <person name="Cuomo C."/>
            <person name="Shea T."/>
            <person name="Young S.K."/>
            <person name="Zeng Q."/>
            <person name="Koehrsen M."/>
            <person name="Haas B."/>
            <person name="Borodovsky M."/>
            <person name="Guigo R."/>
            <person name="Alvarado L."/>
            <person name="Berlin A."/>
            <person name="Borenstein D."/>
            <person name="Chen Z."/>
            <person name="Engels R."/>
            <person name="Freedman E."/>
            <person name="Gellesch M."/>
            <person name="Goldberg J."/>
            <person name="Griggs A."/>
            <person name="Gujja S."/>
            <person name="Heiman D."/>
            <person name="Hepburn T."/>
            <person name="Howarth C."/>
            <person name="Jen D."/>
            <person name="Larson L."/>
            <person name="Lewis B."/>
            <person name="Mehta T."/>
            <person name="Park D."/>
            <person name="Pearson M."/>
            <person name="Roberts A."/>
            <person name="Saif S."/>
            <person name="Shenoy N."/>
            <person name="Sisk P."/>
            <person name="Stolte C."/>
            <person name="Sykes S."/>
            <person name="Walk T."/>
            <person name="White J."/>
            <person name="Yandava C."/>
            <person name="Burger G."/>
            <person name="Gray M.W."/>
            <person name="Holland P.W.H."/>
            <person name="King N."/>
            <person name="Lang F.B.F."/>
            <person name="Roger A.J."/>
            <person name="Ruiz-Trillo I."/>
            <person name="Lander E."/>
            <person name="Nusbaum C."/>
        </authorList>
    </citation>
    <scope>NUCLEOTIDE SEQUENCE [LARGE SCALE GENOMIC DNA]</scope>
    <source>
        <strain evidence="4">ATCC 38327</strain>
    </source>
</reference>
<dbReference type="CDD" id="cd18186">
    <property type="entry name" value="BTB_POZ_ZBTB_KLHL-like"/>
    <property type="match status" value="1"/>
</dbReference>
<dbReference type="OrthoDB" id="2130750at2759"/>